<dbReference type="AlphaFoldDB" id="A0A8J6HIK8"/>
<organism evidence="1 2">
    <name type="scientific">Tenebrio molitor</name>
    <name type="common">Yellow mealworm beetle</name>
    <dbReference type="NCBI Taxonomy" id="7067"/>
    <lineage>
        <taxon>Eukaryota</taxon>
        <taxon>Metazoa</taxon>
        <taxon>Ecdysozoa</taxon>
        <taxon>Arthropoda</taxon>
        <taxon>Hexapoda</taxon>
        <taxon>Insecta</taxon>
        <taxon>Pterygota</taxon>
        <taxon>Neoptera</taxon>
        <taxon>Endopterygota</taxon>
        <taxon>Coleoptera</taxon>
        <taxon>Polyphaga</taxon>
        <taxon>Cucujiformia</taxon>
        <taxon>Tenebrionidae</taxon>
        <taxon>Tenebrio</taxon>
    </lineage>
</organism>
<protein>
    <submittedName>
        <fullName evidence="1">Uncharacterized protein</fullName>
    </submittedName>
</protein>
<sequence>MRGKKPFMFQSRDTGSVDSTPEEINFVELCCPFEFGKMEKIRISARFPFS</sequence>
<proteinExistence type="predicted"/>
<reference evidence="1" key="1">
    <citation type="journal article" date="2020" name="J Insects Food Feed">
        <title>The yellow mealworm (Tenebrio molitor) genome: a resource for the emerging insects as food and feed industry.</title>
        <authorList>
            <person name="Eriksson T."/>
            <person name="Andere A."/>
            <person name="Kelstrup H."/>
            <person name="Emery V."/>
            <person name="Picard C."/>
        </authorList>
    </citation>
    <scope>NUCLEOTIDE SEQUENCE</scope>
    <source>
        <strain evidence="1">Stoneville</strain>
        <tissue evidence="1">Whole head</tissue>
    </source>
</reference>
<reference evidence="1" key="2">
    <citation type="submission" date="2021-08" db="EMBL/GenBank/DDBJ databases">
        <authorList>
            <person name="Eriksson T."/>
        </authorList>
    </citation>
    <scope>NUCLEOTIDE SEQUENCE</scope>
    <source>
        <strain evidence="1">Stoneville</strain>
        <tissue evidence="1">Whole head</tissue>
    </source>
</reference>
<evidence type="ECO:0000313" key="1">
    <source>
        <dbReference type="EMBL" id="KAH0815369.1"/>
    </source>
</evidence>
<keyword evidence="2" id="KW-1185">Reference proteome</keyword>
<comment type="caution">
    <text evidence="1">The sequence shown here is derived from an EMBL/GenBank/DDBJ whole genome shotgun (WGS) entry which is preliminary data.</text>
</comment>
<dbReference type="Proteomes" id="UP000719412">
    <property type="component" value="Unassembled WGS sequence"/>
</dbReference>
<name>A0A8J6HIK8_TENMO</name>
<dbReference type="EMBL" id="JABDTM020023170">
    <property type="protein sequence ID" value="KAH0815369.1"/>
    <property type="molecule type" value="Genomic_DNA"/>
</dbReference>
<evidence type="ECO:0000313" key="2">
    <source>
        <dbReference type="Proteomes" id="UP000719412"/>
    </source>
</evidence>
<gene>
    <name evidence="1" type="ORF">GEV33_007422</name>
</gene>
<accession>A0A8J6HIK8</accession>